<dbReference type="GO" id="GO:0015171">
    <property type="term" value="F:amino acid transmembrane transporter activity"/>
    <property type="evidence" value="ECO:0007669"/>
    <property type="project" value="TreeGrafter"/>
</dbReference>
<keyword evidence="2" id="KW-1003">Cell membrane</keyword>
<keyword evidence="3 6" id="KW-0812">Transmembrane</keyword>
<dbReference type="InterPro" id="IPR001123">
    <property type="entry name" value="LeuE-type"/>
</dbReference>
<dbReference type="Proteomes" id="UP000019146">
    <property type="component" value="Chromosome 2"/>
</dbReference>
<accession>A0A0P0RDR8</accession>
<dbReference type="AlphaFoldDB" id="A0A0P0RDR8"/>
<dbReference type="GeneID" id="69970487"/>
<evidence type="ECO:0000256" key="6">
    <source>
        <dbReference type="SAM" id="Phobius"/>
    </source>
</evidence>
<dbReference type="PANTHER" id="PTHR30086:SF19">
    <property type="entry name" value="THREONINE EFFLUX PROTEIN"/>
    <property type="match status" value="1"/>
</dbReference>
<evidence type="ECO:0000256" key="1">
    <source>
        <dbReference type="ARBA" id="ARBA00004651"/>
    </source>
</evidence>
<protein>
    <submittedName>
        <fullName evidence="7">L-lysine permease</fullName>
    </submittedName>
</protein>
<dbReference type="EMBL" id="CP012747">
    <property type="protein sequence ID" value="ALL66534.1"/>
    <property type="molecule type" value="Genomic_DNA"/>
</dbReference>
<reference evidence="7 8" key="1">
    <citation type="journal article" date="2014" name="Genome Announc.">
        <title>Draft Genome Sequence of the Haloacid-Degrading Burkholderia caribensis Strain MBA4.</title>
        <authorList>
            <person name="Pan Y."/>
            <person name="Kong K.F."/>
            <person name="Tsang J.S."/>
        </authorList>
    </citation>
    <scope>NUCLEOTIDE SEQUENCE [LARGE SCALE GENOMIC DNA]</scope>
    <source>
        <strain evidence="7 8">MBA4</strain>
    </source>
</reference>
<sequence>MSASAAVFAILVALLLGAMIPGPSFVLVARNSISLSRGDGLSTALGMGIGGIFFGGLALAGLYTLLVAVEWLYIGLKVAGGLYLIYIASKIWRGAARPIAMDNAGAAHSRSAKKSFWIGLTTQLSNPKTAIWYGSIFAALLPQHPPVWCYVVLPPLVFAVEFGWYTVVALCFSSRGPREIYLRAKTWIDRIAAGAIAALGLRLIFAARKAGI</sequence>
<dbReference type="GO" id="GO:0005886">
    <property type="term" value="C:plasma membrane"/>
    <property type="evidence" value="ECO:0007669"/>
    <property type="project" value="UniProtKB-SubCell"/>
</dbReference>
<evidence type="ECO:0000313" key="7">
    <source>
        <dbReference type="EMBL" id="ALL66534.1"/>
    </source>
</evidence>
<keyword evidence="4 6" id="KW-1133">Transmembrane helix</keyword>
<evidence type="ECO:0000256" key="2">
    <source>
        <dbReference type="ARBA" id="ARBA00022475"/>
    </source>
</evidence>
<evidence type="ECO:0000313" key="8">
    <source>
        <dbReference type="Proteomes" id="UP000019146"/>
    </source>
</evidence>
<feature type="transmembrane region" description="Helical" evidence="6">
    <location>
        <begin position="187"/>
        <end position="205"/>
    </location>
</feature>
<dbReference type="RefSeq" id="WP_035987857.1">
    <property type="nucleotide sequence ID" value="NZ_CP012747.1"/>
</dbReference>
<feature type="transmembrane region" description="Helical" evidence="6">
    <location>
        <begin position="6"/>
        <end position="29"/>
    </location>
</feature>
<proteinExistence type="predicted"/>
<comment type="subcellular location">
    <subcellularLocation>
        <location evidence="1">Cell membrane</location>
        <topology evidence="1">Multi-pass membrane protein</topology>
    </subcellularLocation>
</comment>
<organism evidence="7 8">
    <name type="scientific">Paraburkholderia caribensis MBA4</name>
    <dbReference type="NCBI Taxonomy" id="1323664"/>
    <lineage>
        <taxon>Bacteria</taxon>
        <taxon>Pseudomonadati</taxon>
        <taxon>Pseudomonadota</taxon>
        <taxon>Betaproteobacteria</taxon>
        <taxon>Burkholderiales</taxon>
        <taxon>Burkholderiaceae</taxon>
        <taxon>Paraburkholderia</taxon>
    </lineage>
</organism>
<dbReference type="PANTHER" id="PTHR30086">
    <property type="entry name" value="ARGININE EXPORTER PROTEIN ARGO"/>
    <property type="match status" value="1"/>
</dbReference>
<dbReference type="Pfam" id="PF01810">
    <property type="entry name" value="LysE"/>
    <property type="match status" value="1"/>
</dbReference>
<feature type="transmembrane region" description="Helical" evidence="6">
    <location>
        <begin position="147"/>
        <end position="167"/>
    </location>
</feature>
<gene>
    <name evidence="7" type="ORF">K788_0005689</name>
</gene>
<keyword evidence="5 6" id="KW-0472">Membrane</keyword>
<feature type="transmembrane region" description="Helical" evidence="6">
    <location>
        <begin position="71"/>
        <end position="88"/>
    </location>
</feature>
<dbReference type="KEGG" id="bcai:K788_0005689"/>
<evidence type="ECO:0000256" key="4">
    <source>
        <dbReference type="ARBA" id="ARBA00022989"/>
    </source>
</evidence>
<evidence type="ECO:0000256" key="5">
    <source>
        <dbReference type="ARBA" id="ARBA00023136"/>
    </source>
</evidence>
<feature type="transmembrane region" description="Helical" evidence="6">
    <location>
        <begin position="41"/>
        <end position="65"/>
    </location>
</feature>
<name>A0A0P0RDR8_9BURK</name>
<evidence type="ECO:0000256" key="3">
    <source>
        <dbReference type="ARBA" id="ARBA00022692"/>
    </source>
</evidence>